<gene>
    <name evidence="2" type="ORF">SAMN05421736_1047</name>
</gene>
<keyword evidence="1" id="KW-1133">Transmembrane helix</keyword>
<dbReference type="OrthoDB" id="2937362at2"/>
<reference evidence="3" key="1">
    <citation type="submission" date="2016-10" db="EMBL/GenBank/DDBJ databases">
        <authorList>
            <person name="Varghese N."/>
            <person name="Submissions S."/>
        </authorList>
    </citation>
    <scope>NUCLEOTIDE SEQUENCE [LARGE SCALE GENOMIC DNA]</scope>
    <source>
        <strain evidence="3">SP</strain>
    </source>
</reference>
<feature type="transmembrane region" description="Helical" evidence="1">
    <location>
        <begin position="43"/>
        <end position="70"/>
    </location>
</feature>
<accession>A0A1H3NAI1</accession>
<evidence type="ECO:0000256" key="1">
    <source>
        <dbReference type="SAM" id="Phobius"/>
    </source>
</evidence>
<dbReference type="EMBL" id="FNPI01000004">
    <property type="protein sequence ID" value="SDY85902.1"/>
    <property type="molecule type" value="Genomic_DNA"/>
</dbReference>
<organism evidence="2 3">
    <name type="scientific">Evansella caseinilytica</name>
    <dbReference type="NCBI Taxonomy" id="1503961"/>
    <lineage>
        <taxon>Bacteria</taxon>
        <taxon>Bacillati</taxon>
        <taxon>Bacillota</taxon>
        <taxon>Bacilli</taxon>
        <taxon>Bacillales</taxon>
        <taxon>Bacillaceae</taxon>
        <taxon>Evansella</taxon>
    </lineage>
</organism>
<protein>
    <submittedName>
        <fullName evidence="2">Uncharacterized protein</fullName>
    </submittedName>
</protein>
<dbReference type="Proteomes" id="UP000198935">
    <property type="component" value="Unassembled WGS sequence"/>
</dbReference>
<proteinExistence type="predicted"/>
<keyword evidence="3" id="KW-1185">Reference proteome</keyword>
<dbReference type="STRING" id="1503961.SAMN05421736_1047"/>
<dbReference type="AlphaFoldDB" id="A0A1H3NAI1"/>
<keyword evidence="1" id="KW-0812">Transmembrane</keyword>
<evidence type="ECO:0000313" key="3">
    <source>
        <dbReference type="Proteomes" id="UP000198935"/>
    </source>
</evidence>
<feature type="transmembrane region" description="Helical" evidence="1">
    <location>
        <begin position="82"/>
        <end position="106"/>
    </location>
</feature>
<sequence length="124" mass="14510">MRKRLLLFVLYWLGMHVFANKYFTVNDATKTEIAESLFFEPFSWFWALLFFVVSFISLSKLMFICLIGLVAKQELLSYSGMLVVSIVLYRQAAIIVLLVAIVYAFLEGNDYKKKIGRYRGRERT</sequence>
<name>A0A1H3NAI1_9BACI</name>
<keyword evidence="1" id="KW-0472">Membrane</keyword>
<evidence type="ECO:0000313" key="2">
    <source>
        <dbReference type="EMBL" id="SDY85902.1"/>
    </source>
</evidence>